<proteinExistence type="predicted"/>
<accession>A0A834NLV8</accession>
<dbReference type="EMBL" id="JACSDY010000012">
    <property type="protein sequence ID" value="KAF7412968.1"/>
    <property type="molecule type" value="Genomic_DNA"/>
</dbReference>
<dbReference type="Proteomes" id="UP000600918">
    <property type="component" value="Unassembled WGS sequence"/>
</dbReference>
<reference evidence="1" key="1">
    <citation type="journal article" date="2020" name="G3 (Bethesda)">
        <title>High-Quality Assemblies for Three Invasive Social Wasps from the &lt;i&gt;Vespula&lt;/i&gt; Genus.</title>
        <authorList>
            <person name="Harrop T.W.R."/>
            <person name="Guhlin J."/>
            <person name="McLaughlin G.M."/>
            <person name="Permina E."/>
            <person name="Stockwell P."/>
            <person name="Gilligan J."/>
            <person name="Le Lec M.F."/>
            <person name="Gruber M.A.M."/>
            <person name="Quinn O."/>
            <person name="Lovegrove M."/>
            <person name="Duncan E.J."/>
            <person name="Remnant E.J."/>
            <person name="Van Eeckhoven J."/>
            <person name="Graham B."/>
            <person name="Knapp R.A."/>
            <person name="Langford K.W."/>
            <person name="Kronenberg Z."/>
            <person name="Press M.O."/>
            <person name="Eacker S.M."/>
            <person name="Wilson-Rankin E.E."/>
            <person name="Purcell J."/>
            <person name="Lester P.J."/>
            <person name="Dearden P.K."/>
        </authorList>
    </citation>
    <scope>NUCLEOTIDE SEQUENCE</scope>
    <source>
        <strain evidence="1">Volc-1</strain>
    </source>
</reference>
<sequence>MDDSRVSLYYRLLESDSRNVHGSQFGTGRHWLHLIQRTNTDSIILGQYFVSSLVQQRLKYCLGHEAKKRLHAEEAPTNCGSRGQLLDYRVIFQGSIESFENSS</sequence>
<protein>
    <submittedName>
        <fullName evidence="1">Uncharacterized protein</fullName>
    </submittedName>
</protein>
<dbReference type="AlphaFoldDB" id="A0A834NLV8"/>
<keyword evidence="2" id="KW-1185">Reference proteome</keyword>
<name>A0A834NLV8_VESPE</name>
<organism evidence="1 2">
    <name type="scientific">Vespula pensylvanica</name>
    <name type="common">Western yellow jacket</name>
    <name type="synonym">Wasp</name>
    <dbReference type="NCBI Taxonomy" id="30213"/>
    <lineage>
        <taxon>Eukaryota</taxon>
        <taxon>Metazoa</taxon>
        <taxon>Ecdysozoa</taxon>
        <taxon>Arthropoda</taxon>
        <taxon>Hexapoda</taxon>
        <taxon>Insecta</taxon>
        <taxon>Pterygota</taxon>
        <taxon>Neoptera</taxon>
        <taxon>Endopterygota</taxon>
        <taxon>Hymenoptera</taxon>
        <taxon>Apocrita</taxon>
        <taxon>Aculeata</taxon>
        <taxon>Vespoidea</taxon>
        <taxon>Vespidae</taxon>
        <taxon>Vespinae</taxon>
        <taxon>Vespula</taxon>
    </lineage>
</organism>
<evidence type="ECO:0000313" key="1">
    <source>
        <dbReference type="EMBL" id="KAF7412968.1"/>
    </source>
</evidence>
<comment type="caution">
    <text evidence="1">The sequence shown here is derived from an EMBL/GenBank/DDBJ whole genome shotgun (WGS) entry which is preliminary data.</text>
</comment>
<gene>
    <name evidence="1" type="ORF">H0235_012819</name>
</gene>
<evidence type="ECO:0000313" key="2">
    <source>
        <dbReference type="Proteomes" id="UP000600918"/>
    </source>
</evidence>